<evidence type="ECO:0000256" key="1">
    <source>
        <dbReference type="ARBA" id="ARBA00006046"/>
    </source>
</evidence>
<name>A0A7J7N6Z3_9MAGN</name>
<dbReference type="Proteomes" id="UP000541444">
    <property type="component" value="Unassembled WGS sequence"/>
</dbReference>
<dbReference type="PANTHER" id="PTHR10668:SF103">
    <property type="entry name" value="PYRIDINE NUCLEOTIDE-DISULFIDE OXIDOREDUCTASE DOMAIN-CONTAINING PROTEIN 2"/>
    <property type="match status" value="1"/>
</dbReference>
<feature type="non-terminal residue" evidence="2">
    <location>
        <position position="1"/>
    </location>
</feature>
<dbReference type="PANTHER" id="PTHR10668">
    <property type="entry name" value="PHYTOENE DEHYDROGENASE"/>
    <property type="match status" value="1"/>
</dbReference>
<dbReference type="OrthoDB" id="1936123at2759"/>
<evidence type="ECO:0000313" key="3">
    <source>
        <dbReference type="Proteomes" id="UP000541444"/>
    </source>
</evidence>
<sequence length="274" mass="30431">MFLRRKIPGVSLDPSLTRKSVFTTSANELLKNEALNGGGALFVTKHPNLRVRVVHGNTLNVAVILKELPEDTKEIFLIGVTSKLGIAIALYLCSHKVRVMYTMDRRIAHAYHPGSVANFLKVYTHHEVYCLSVENHSCSRLFDSKFMWRILHAQGYLIQSSSLFDSKASPHTPGSGYVLLHHVMGETDGDRGVWYLEGGMGAISLAISNVAIEAGAHIVIDTELVELKATITLQKHVQNLSKTKVEGSNKKEVEKEATSSSLKHVHFRDEDYIV</sequence>
<gene>
    <name evidence="2" type="ORF">GIB67_013282</name>
</gene>
<dbReference type="EMBL" id="JACGCM010001018">
    <property type="protein sequence ID" value="KAF6162668.1"/>
    <property type="molecule type" value="Genomic_DNA"/>
</dbReference>
<protein>
    <submittedName>
        <fullName evidence="2">Uncharacterized protein</fullName>
    </submittedName>
</protein>
<comment type="caution">
    <text evidence="2">The sequence shown here is derived from an EMBL/GenBank/DDBJ whole genome shotgun (WGS) entry which is preliminary data.</text>
</comment>
<reference evidence="2 3" key="1">
    <citation type="journal article" date="2020" name="IScience">
        <title>Genome Sequencing of the Endangered Kingdonia uniflora (Circaeasteraceae, Ranunculales) Reveals Potential Mechanisms of Evolutionary Specialization.</title>
        <authorList>
            <person name="Sun Y."/>
            <person name="Deng T."/>
            <person name="Zhang A."/>
            <person name="Moore M.J."/>
            <person name="Landis J.B."/>
            <person name="Lin N."/>
            <person name="Zhang H."/>
            <person name="Zhang X."/>
            <person name="Huang J."/>
            <person name="Zhang X."/>
            <person name="Sun H."/>
            <person name="Wang H."/>
        </authorList>
    </citation>
    <scope>NUCLEOTIDE SEQUENCE [LARGE SCALE GENOMIC DNA]</scope>
    <source>
        <strain evidence="2">TB1705</strain>
        <tissue evidence="2">Leaf</tissue>
    </source>
</reference>
<proteinExistence type="inferred from homology"/>
<keyword evidence="3" id="KW-1185">Reference proteome</keyword>
<organism evidence="2 3">
    <name type="scientific">Kingdonia uniflora</name>
    <dbReference type="NCBI Taxonomy" id="39325"/>
    <lineage>
        <taxon>Eukaryota</taxon>
        <taxon>Viridiplantae</taxon>
        <taxon>Streptophyta</taxon>
        <taxon>Embryophyta</taxon>
        <taxon>Tracheophyta</taxon>
        <taxon>Spermatophyta</taxon>
        <taxon>Magnoliopsida</taxon>
        <taxon>Ranunculales</taxon>
        <taxon>Circaeasteraceae</taxon>
        <taxon>Kingdonia</taxon>
    </lineage>
</organism>
<accession>A0A7J7N6Z3</accession>
<dbReference type="AlphaFoldDB" id="A0A7J7N6Z3"/>
<evidence type="ECO:0000313" key="2">
    <source>
        <dbReference type="EMBL" id="KAF6162668.1"/>
    </source>
</evidence>
<comment type="similarity">
    <text evidence="1">Belongs to the carotenoid/retinoid oxidoreductase family.</text>
</comment>